<reference evidence="2 5" key="2">
    <citation type="submission" date="2018-11" db="EMBL/GenBank/DDBJ databases">
        <title>FDA dAtabase for Regulatory Grade micrObial Sequences (FDA-ARGOS): Supporting development and validation of Infectious Disease Dx tests.</title>
        <authorList>
            <person name="Bliska J."/>
            <person name="Cleland M.-M."/>
            <person name="Tallon L."/>
            <person name="Sadzewicz L."/>
            <person name="Zhao X."/>
            <person name="Vavikolanu K."/>
            <person name="Mehta A."/>
            <person name="Aluvathingal J."/>
            <person name="Nadendla S."/>
            <person name="Yan Y."/>
            <person name="Sichtig H."/>
        </authorList>
    </citation>
    <scope>NUCLEOTIDE SEQUENCE [LARGE SCALE GENOMIC DNA]</scope>
    <source>
        <strain evidence="2 5">FDAARGOS_581</strain>
    </source>
</reference>
<gene>
    <name evidence="2" type="ORF">EGX47_11475</name>
    <name evidence="3" type="ORF">NCTC8580_04013</name>
</gene>
<accession>A0A380QCZ1</accession>
<name>A0A380QCZ1_YERPU</name>
<dbReference type="RefSeq" id="WP_032466723.1">
    <property type="nucleotide sequence ID" value="NZ_CP033709.1"/>
</dbReference>
<proteinExistence type="predicted"/>
<dbReference type="Proteomes" id="UP000268669">
    <property type="component" value="Chromosome"/>
</dbReference>
<feature type="region of interest" description="Disordered" evidence="1">
    <location>
        <begin position="131"/>
        <end position="151"/>
    </location>
</feature>
<protein>
    <submittedName>
        <fullName evidence="3">Uncharacterized protein</fullName>
    </submittedName>
</protein>
<reference evidence="3 4" key="1">
    <citation type="submission" date="2018-06" db="EMBL/GenBank/DDBJ databases">
        <authorList>
            <consortium name="Pathogen Informatics"/>
            <person name="Doyle S."/>
        </authorList>
    </citation>
    <scope>NUCLEOTIDE SEQUENCE [LARGE SCALE GENOMIC DNA]</scope>
    <source>
        <strain evidence="3 4">NCTC8580</strain>
    </source>
</reference>
<dbReference type="AlphaFoldDB" id="A0A380QCZ1"/>
<dbReference type="EMBL" id="CP033713">
    <property type="protein sequence ID" value="AYW91867.1"/>
    <property type="molecule type" value="Genomic_DNA"/>
</dbReference>
<evidence type="ECO:0000313" key="3">
    <source>
        <dbReference type="EMBL" id="SUP86045.1"/>
    </source>
</evidence>
<evidence type="ECO:0000256" key="1">
    <source>
        <dbReference type="SAM" id="MobiDB-lite"/>
    </source>
</evidence>
<dbReference type="Proteomes" id="UP000255087">
    <property type="component" value="Unassembled WGS sequence"/>
</dbReference>
<evidence type="ECO:0000313" key="2">
    <source>
        <dbReference type="EMBL" id="AYW91867.1"/>
    </source>
</evidence>
<organism evidence="3 4">
    <name type="scientific">Yersinia pseudotuberculosis</name>
    <dbReference type="NCBI Taxonomy" id="633"/>
    <lineage>
        <taxon>Bacteria</taxon>
        <taxon>Pseudomonadati</taxon>
        <taxon>Pseudomonadota</taxon>
        <taxon>Gammaproteobacteria</taxon>
        <taxon>Enterobacterales</taxon>
        <taxon>Yersiniaceae</taxon>
        <taxon>Yersinia</taxon>
    </lineage>
</organism>
<evidence type="ECO:0000313" key="4">
    <source>
        <dbReference type="Proteomes" id="UP000255087"/>
    </source>
</evidence>
<keyword evidence="5" id="KW-1185">Reference proteome</keyword>
<evidence type="ECO:0000313" key="5">
    <source>
        <dbReference type="Proteomes" id="UP000268669"/>
    </source>
</evidence>
<dbReference type="EMBL" id="UHJC01000001">
    <property type="protein sequence ID" value="SUP86045.1"/>
    <property type="molecule type" value="Genomic_DNA"/>
</dbReference>
<feature type="compositionally biased region" description="Basic and acidic residues" evidence="1">
    <location>
        <begin position="136"/>
        <end position="151"/>
    </location>
</feature>
<sequence>MSTKTIYLNQPAMILIPDVSPIHGSFNIKLIITEENQISGAKKISISALGKTNLIKALGSGKVRFWCVIYDVKNNKKYTMDRKKGESWAIDMDSIPIGNTTFIIPFANKSTPSITVEAGYLYEDYSSGAAPMPKSTKKEIKLTPFRPEVKK</sequence>